<dbReference type="GO" id="GO:0016853">
    <property type="term" value="F:isomerase activity"/>
    <property type="evidence" value="ECO:0007669"/>
    <property type="project" value="UniProtKB-KW"/>
</dbReference>
<organism evidence="2 3">
    <name type="scientific">Nonomuraea spiralis</name>
    <dbReference type="NCBI Taxonomy" id="46182"/>
    <lineage>
        <taxon>Bacteria</taxon>
        <taxon>Bacillati</taxon>
        <taxon>Actinomycetota</taxon>
        <taxon>Actinomycetes</taxon>
        <taxon>Streptosporangiales</taxon>
        <taxon>Streptosporangiaceae</taxon>
        <taxon>Nonomuraea</taxon>
    </lineage>
</organism>
<accession>A0ABV5IYC6</accession>
<dbReference type="Pfam" id="PF11716">
    <property type="entry name" value="MDMPI_N"/>
    <property type="match status" value="1"/>
</dbReference>
<evidence type="ECO:0000259" key="1">
    <source>
        <dbReference type="Pfam" id="PF11716"/>
    </source>
</evidence>
<keyword evidence="2" id="KW-0413">Isomerase</keyword>
<proteinExistence type="predicted"/>
<comment type="caution">
    <text evidence="2">The sequence shown here is derived from an EMBL/GenBank/DDBJ whole genome shotgun (WGS) entry which is preliminary data.</text>
</comment>
<dbReference type="InterPro" id="IPR034660">
    <property type="entry name" value="DinB/YfiT-like"/>
</dbReference>
<dbReference type="RefSeq" id="WP_189651764.1">
    <property type="nucleotide sequence ID" value="NZ_BMRC01000022.1"/>
</dbReference>
<keyword evidence="3" id="KW-1185">Reference proteome</keyword>
<gene>
    <name evidence="2" type="ORF">ACFFV7_48135</name>
</gene>
<dbReference type="SUPFAM" id="SSF109854">
    <property type="entry name" value="DinB/YfiT-like putative metalloenzymes"/>
    <property type="match status" value="1"/>
</dbReference>
<name>A0ABV5IYC6_9ACTN</name>
<feature type="domain" description="Mycothiol-dependent maleylpyruvate isomerase metal-binding" evidence="1">
    <location>
        <begin position="39"/>
        <end position="157"/>
    </location>
</feature>
<reference evidence="2 3" key="1">
    <citation type="submission" date="2024-09" db="EMBL/GenBank/DDBJ databases">
        <authorList>
            <person name="Sun Q."/>
            <person name="Mori K."/>
        </authorList>
    </citation>
    <scope>NUCLEOTIDE SEQUENCE [LARGE SCALE GENOMIC DNA]</scope>
    <source>
        <strain evidence="2 3">CCM 3426</strain>
    </source>
</reference>
<dbReference type="Gene3D" id="1.20.120.450">
    <property type="entry name" value="dinb family like domain"/>
    <property type="match status" value="1"/>
</dbReference>
<evidence type="ECO:0000313" key="2">
    <source>
        <dbReference type="EMBL" id="MFB9209028.1"/>
    </source>
</evidence>
<protein>
    <submittedName>
        <fullName evidence="2">Maleylpyruvate isomerase N-terminal domain-containing protein</fullName>
    </submittedName>
</protein>
<dbReference type="EMBL" id="JBHMEI010000095">
    <property type="protein sequence ID" value="MFB9209028.1"/>
    <property type="molecule type" value="Genomic_DNA"/>
</dbReference>
<dbReference type="InterPro" id="IPR024344">
    <property type="entry name" value="MDMPI_metal-binding"/>
</dbReference>
<evidence type="ECO:0000313" key="3">
    <source>
        <dbReference type="Proteomes" id="UP001589647"/>
    </source>
</evidence>
<sequence>MAGHITYDKWASARGSLKATGDRFAKLISIVDPHTMATGEWTVAETAAHVGMIATLYTSTVRPGEVPSPFPGLEEAILGANVDTVSTLNELAFGHSAERDPLVLADRLRDDIREILRVTADVDPATPVPWLGDARVPIAGVLAHLVNELLLHGWDVARATRTPWALPARDAGLFFDLFLVGMIRNDYGSLMDTGSPAPRRRIAVGFHSAHTAPAALVLDHGRVSVAEVDAGVDAHVRFDPATLNLLLFGRVSRTRAALTGKLAVWGRRPWLLPAFLRFVRLPTTTRPRSHTESVRV</sequence>
<dbReference type="Proteomes" id="UP001589647">
    <property type="component" value="Unassembled WGS sequence"/>
</dbReference>